<dbReference type="RefSeq" id="WP_159724899.1">
    <property type="nucleotide sequence ID" value="NZ_LR732744.1"/>
</dbReference>
<protein>
    <recommendedName>
        <fullName evidence="3">HEAT repeat domain-containing protein</fullName>
    </recommendedName>
</protein>
<gene>
    <name evidence="1" type="ORF">ACI8B_180262</name>
</gene>
<dbReference type="AlphaFoldDB" id="A0A653K2W8"/>
<sequence>MNQEILALLTDIPDHADYACAAEELDLVDIPQDRIDQIVQLLHHSEEVVVFNAAKLLTHWGQNEGFDVLIHLLDTNQLSGWIEHRLHGYDDTLKHVLSAFVSYWATKSEAGLAELARRKIFPYVAKIIAQSNTAPFEISDIFWVIEKERYEEYVPLLKTHLEKIIDDPKLYFWKIHDAIKLMLKFDADFVCNLLQEKGKSLKDFRVE</sequence>
<accession>A0A653K2W8</accession>
<evidence type="ECO:0008006" key="3">
    <source>
        <dbReference type="Google" id="ProtNLM"/>
    </source>
</evidence>
<organism evidence="1 2">
    <name type="scientific">Acinetobacter proteolyticus</name>
    <dbReference type="NCBI Taxonomy" id="1776741"/>
    <lineage>
        <taxon>Bacteria</taxon>
        <taxon>Pseudomonadati</taxon>
        <taxon>Pseudomonadota</taxon>
        <taxon>Gammaproteobacteria</taxon>
        <taxon>Moraxellales</taxon>
        <taxon>Moraxellaceae</taxon>
        <taxon>Acinetobacter</taxon>
    </lineage>
</organism>
<name>A0A653K2W8_9GAMM</name>
<evidence type="ECO:0000313" key="1">
    <source>
        <dbReference type="EMBL" id="VXA54800.1"/>
    </source>
</evidence>
<dbReference type="InterPro" id="IPR016024">
    <property type="entry name" value="ARM-type_fold"/>
</dbReference>
<evidence type="ECO:0000313" key="2">
    <source>
        <dbReference type="Proteomes" id="UP000430404"/>
    </source>
</evidence>
<proteinExistence type="predicted"/>
<dbReference type="EMBL" id="CABWKZ010000010">
    <property type="protein sequence ID" value="VXA54800.1"/>
    <property type="molecule type" value="Genomic_DNA"/>
</dbReference>
<dbReference type="SUPFAM" id="SSF48371">
    <property type="entry name" value="ARM repeat"/>
    <property type="match status" value="1"/>
</dbReference>
<reference evidence="1 2" key="1">
    <citation type="submission" date="2019-10" db="EMBL/GenBank/DDBJ databases">
        <authorList>
            <person name="Karimi E."/>
        </authorList>
    </citation>
    <scope>NUCLEOTIDE SEQUENCE [LARGE SCALE GENOMIC DNA]</scope>
    <source>
        <strain evidence="1">Acinetobacter sp. 8BE</strain>
    </source>
</reference>
<dbReference type="Proteomes" id="UP000430404">
    <property type="component" value="Unassembled WGS sequence"/>
</dbReference>